<accession>A0A917GPA5</accession>
<name>A0A917GPA5_9BACL</name>
<dbReference type="Pfam" id="PF01497">
    <property type="entry name" value="Peripla_BP_2"/>
    <property type="match status" value="1"/>
</dbReference>
<evidence type="ECO:0000259" key="5">
    <source>
        <dbReference type="PROSITE" id="PS50983"/>
    </source>
</evidence>
<evidence type="ECO:0000256" key="3">
    <source>
        <dbReference type="ARBA" id="ARBA00022448"/>
    </source>
</evidence>
<dbReference type="PROSITE" id="PS51257">
    <property type="entry name" value="PROKAR_LIPOPROTEIN"/>
    <property type="match status" value="1"/>
</dbReference>
<dbReference type="GO" id="GO:0030288">
    <property type="term" value="C:outer membrane-bounded periplasmic space"/>
    <property type="evidence" value="ECO:0007669"/>
    <property type="project" value="TreeGrafter"/>
</dbReference>
<dbReference type="GO" id="GO:1901678">
    <property type="term" value="P:iron coordination entity transport"/>
    <property type="evidence" value="ECO:0007669"/>
    <property type="project" value="UniProtKB-ARBA"/>
</dbReference>
<protein>
    <submittedName>
        <fullName evidence="6">Ferrichrome ABC transporter substrate-binding protein</fullName>
    </submittedName>
</protein>
<organism evidence="6 7">
    <name type="scientific">Paenibacillus radicis</name>
    <name type="common">ex Gao et al. 2016</name>
    <dbReference type="NCBI Taxonomy" id="1737354"/>
    <lineage>
        <taxon>Bacteria</taxon>
        <taxon>Bacillati</taxon>
        <taxon>Bacillota</taxon>
        <taxon>Bacilli</taxon>
        <taxon>Bacillales</taxon>
        <taxon>Paenibacillaceae</taxon>
        <taxon>Paenibacillus</taxon>
    </lineage>
</organism>
<dbReference type="AlphaFoldDB" id="A0A917GPA5"/>
<dbReference type="PANTHER" id="PTHR30532:SF1">
    <property type="entry name" value="IRON(3+)-HYDROXAMATE-BINDING PROTEIN FHUD"/>
    <property type="match status" value="1"/>
</dbReference>
<dbReference type="Gene3D" id="3.40.50.1980">
    <property type="entry name" value="Nitrogenase molybdenum iron protein domain"/>
    <property type="match status" value="2"/>
</dbReference>
<dbReference type="InterPro" id="IPR002491">
    <property type="entry name" value="ABC_transptr_periplasmic_BD"/>
</dbReference>
<comment type="subcellular location">
    <subcellularLocation>
        <location evidence="1">Cell envelope</location>
    </subcellularLocation>
</comment>
<dbReference type="PANTHER" id="PTHR30532">
    <property type="entry name" value="IRON III DICITRATE-BINDING PERIPLASMIC PROTEIN"/>
    <property type="match status" value="1"/>
</dbReference>
<evidence type="ECO:0000256" key="1">
    <source>
        <dbReference type="ARBA" id="ARBA00004196"/>
    </source>
</evidence>
<proteinExistence type="inferred from homology"/>
<comment type="caution">
    <text evidence="6">The sequence shown here is derived from an EMBL/GenBank/DDBJ whole genome shotgun (WGS) entry which is preliminary data.</text>
</comment>
<evidence type="ECO:0000256" key="2">
    <source>
        <dbReference type="ARBA" id="ARBA00008814"/>
    </source>
</evidence>
<evidence type="ECO:0000256" key="4">
    <source>
        <dbReference type="ARBA" id="ARBA00022729"/>
    </source>
</evidence>
<evidence type="ECO:0000313" key="6">
    <source>
        <dbReference type="EMBL" id="GGG53376.1"/>
    </source>
</evidence>
<sequence>MFKVWSKNQKLWSMFTGVLVLAVLIAGCGNAGGNSNSKAEPQQPAEEKQEGGATYPMVVTDELGHEVTIPAKPTRIFAPILEDSLVSLGVKPVVQWSNGVRLQEYLQDQLSDVPVITFTNGVPPVSEAVLAYSPDLIILHNKNYSDNGIYEQYSKIAPTYVFKSATMDVSNSLQILGQILGEQEKAEEVLTGYAEKVKAAKEKLGAAIEGKKAAIIRFNSKGMFFMSSDYFGGYVLAHDLGLSQPELAKSGALEVSYEILPDLDADYIILVKDGHSGDSTLDELKASKLWNSNQAVKNGHVLETANEYWLTGGVIAQSKVVDDMVKFLAP</sequence>
<gene>
    <name evidence="6" type="primary">feuA</name>
    <name evidence="6" type="ORF">GCM10010918_02570</name>
</gene>
<keyword evidence="3" id="KW-0813">Transport</keyword>
<dbReference type="SUPFAM" id="SSF53807">
    <property type="entry name" value="Helical backbone' metal receptor"/>
    <property type="match status" value="1"/>
</dbReference>
<keyword evidence="4" id="KW-0732">Signal</keyword>
<keyword evidence="7" id="KW-1185">Reference proteome</keyword>
<dbReference type="PROSITE" id="PS50983">
    <property type="entry name" value="FE_B12_PBP"/>
    <property type="match status" value="1"/>
</dbReference>
<evidence type="ECO:0000313" key="7">
    <source>
        <dbReference type="Proteomes" id="UP000600247"/>
    </source>
</evidence>
<dbReference type="EMBL" id="BMHY01000001">
    <property type="protein sequence ID" value="GGG53376.1"/>
    <property type="molecule type" value="Genomic_DNA"/>
</dbReference>
<dbReference type="RefSeq" id="WP_229691928.1">
    <property type="nucleotide sequence ID" value="NZ_BMHY01000001.1"/>
</dbReference>
<comment type="similarity">
    <text evidence="2">Belongs to the bacterial solute-binding protein 8 family.</text>
</comment>
<dbReference type="InterPro" id="IPR051313">
    <property type="entry name" value="Bact_iron-sidero_bind"/>
</dbReference>
<reference evidence="6 7" key="1">
    <citation type="journal article" date="2014" name="Int. J. Syst. Evol. Microbiol.">
        <title>Complete genome sequence of Corynebacterium casei LMG S-19264T (=DSM 44701T), isolated from a smear-ripened cheese.</title>
        <authorList>
            <consortium name="US DOE Joint Genome Institute (JGI-PGF)"/>
            <person name="Walter F."/>
            <person name="Albersmeier A."/>
            <person name="Kalinowski J."/>
            <person name="Ruckert C."/>
        </authorList>
    </citation>
    <scope>NUCLEOTIDE SEQUENCE [LARGE SCALE GENOMIC DNA]</scope>
    <source>
        <strain evidence="6 7">CGMCC 1.15286</strain>
    </source>
</reference>
<feature type="domain" description="Fe/B12 periplasmic-binding" evidence="5">
    <location>
        <begin position="73"/>
        <end position="330"/>
    </location>
</feature>
<dbReference type="Proteomes" id="UP000600247">
    <property type="component" value="Unassembled WGS sequence"/>
</dbReference>